<protein>
    <recommendedName>
        <fullName evidence="3">STAS/SEC14 domain-containing protein</fullName>
    </recommendedName>
</protein>
<dbReference type="HOGENOM" id="CLU_151934_0_0_0"/>
<proteinExistence type="predicted"/>
<evidence type="ECO:0000313" key="2">
    <source>
        <dbReference type="Proteomes" id="UP000030700"/>
    </source>
</evidence>
<evidence type="ECO:0008006" key="3">
    <source>
        <dbReference type="Google" id="ProtNLM"/>
    </source>
</evidence>
<dbReference type="STRING" id="1499966.U14_04613"/>
<accession>A0A0S6W4K1</accession>
<dbReference type="Proteomes" id="UP000030700">
    <property type="component" value="Unassembled WGS sequence"/>
</dbReference>
<name>A0A0S6W4K1_9BACT</name>
<reference evidence="1" key="1">
    <citation type="journal article" date="2015" name="PeerJ">
        <title>First genomic representation of candidate bacterial phylum KSB3 points to enhanced environmental sensing as a trigger of wastewater bulking.</title>
        <authorList>
            <person name="Sekiguchi Y."/>
            <person name="Ohashi A."/>
            <person name="Parks D.H."/>
            <person name="Yamauchi T."/>
            <person name="Tyson G.W."/>
            <person name="Hugenholtz P."/>
        </authorList>
    </citation>
    <scope>NUCLEOTIDE SEQUENCE [LARGE SCALE GENOMIC DNA]</scope>
</reference>
<organism evidence="1">
    <name type="scientific">Candidatus Moduliflexus flocculans</name>
    <dbReference type="NCBI Taxonomy" id="1499966"/>
    <lineage>
        <taxon>Bacteria</taxon>
        <taxon>Candidatus Moduliflexota</taxon>
        <taxon>Candidatus Moduliflexia</taxon>
        <taxon>Candidatus Moduliflexales</taxon>
        <taxon>Candidatus Moduliflexaceae</taxon>
    </lineage>
</organism>
<gene>
    <name evidence="1" type="ORF">U14_04613</name>
</gene>
<evidence type="ECO:0000313" key="1">
    <source>
        <dbReference type="EMBL" id="GAK53348.1"/>
    </source>
</evidence>
<sequence>MKRIIAAREQYRLEVDPAKNRIYYTMSGFWRDPADFPDYFEDYKKAVAAVRPGFTVLTDVREFKAPAQSVKPLFDEQQRRLNKAGLKKVAEVFSQNAIVKLSLDHIAKRSGMQKRDFTDFADAEAWLDEE</sequence>
<dbReference type="AlphaFoldDB" id="A0A0S6W4K1"/>
<keyword evidence="2" id="KW-1185">Reference proteome</keyword>
<dbReference type="EMBL" id="DF820459">
    <property type="protein sequence ID" value="GAK53348.1"/>
    <property type="molecule type" value="Genomic_DNA"/>
</dbReference>